<dbReference type="EMBL" id="SGKC01000003">
    <property type="protein sequence ID" value="NEZ90934.1"/>
    <property type="molecule type" value="Genomic_DNA"/>
</dbReference>
<dbReference type="GO" id="GO:0008289">
    <property type="term" value="F:lipid binding"/>
    <property type="evidence" value="ECO:0007669"/>
    <property type="project" value="UniProtKB-KW"/>
</dbReference>
<evidence type="ECO:0000313" key="8">
    <source>
        <dbReference type="Proteomes" id="UP000663464"/>
    </source>
</evidence>
<dbReference type="PANTHER" id="PTHR33434">
    <property type="entry name" value="DEGV DOMAIN-CONTAINING PROTEIN DR_1986-RELATED"/>
    <property type="match status" value="1"/>
</dbReference>
<dbReference type="PROSITE" id="PS51482">
    <property type="entry name" value="DEGV"/>
    <property type="match status" value="1"/>
</dbReference>
<accession>A0A0A2HDG5</accession>
<dbReference type="SUPFAM" id="SSF82549">
    <property type="entry name" value="DAK1/DegV-like"/>
    <property type="match status" value="1"/>
</dbReference>
<dbReference type="InterPro" id="IPR050270">
    <property type="entry name" value="DegV_domain_contain"/>
</dbReference>
<dbReference type="NCBIfam" id="TIGR00762">
    <property type="entry name" value="DegV"/>
    <property type="match status" value="1"/>
</dbReference>
<organism evidence="4 7">
    <name type="scientific">Clostridium botulinum</name>
    <dbReference type="NCBI Taxonomy" id="1491"/>
    <lineage>
        <taxon>Bacteria</taxon>
        <taxon>Bacillati</taxon>
        <taxon>Bacillota</taxon>
        <taxon>Clostridia</taxon>
        <taxon>Eubacteriales</taxon>
        <taxon>Clostridiaceae</taxon>
        <taxon>Clostridium</taxon>
    </lineage>
</organism>
<reference evidence="5" key="4">
    <citation type="submission" date="2021-02" db="EMBL/GenBank/DDBJ databases">
        <authorList>
            <person name="Dover N."/>
            <person name="Barash J.R."/>
            <person name="Bell J.M."/>
            <person name="Sylvester M.D."/>
            <person name="Arnon S."/>
        </authorList>
    </citation>
    <scope>NUCLEOTIDE SEQUENCE</scope>
    <source>
        <strain evidence="5">IBCA10-7060</strain>
    </source>
</reference>
<keyword evidence="2" id="KW-0446">Lipid-binding</keyword>
<evidence type="ECO:0000256" key="1">
    <source>
        <dbReference type="ARBA" id="ARBA00003238"/>
    </source>
</evidence>
<dbReference type="PANTHER" id="PTHR33434:SF3">
    <property type="entry name" value="DEGV DOMAIN-CONTAINING PROTEIN YITS"/>
    <property type="match status" value="1"/>
</dbReference>
<dbReference type="Proteomes" id="UP000478995">
    <property type="component" value="Unassembled WGS sequence"/>
</dbReference>
<dbReference type="OMA" id="VYPFDSE"/>
<dbReference type="InterPro" id="IPR003797">
    <property type="entry name" value="DegV"/>
</dbReference>
<comment type="function">
    <text evidence="1">May bind long-chain fatty acids, such as palmitate, and may play a role in lipid transport or fatty acid metabolism.</text>
</comment>
<reference evidence="3 6" key="2">
    <citation type="submission" date="2019-02" db="EMBL/GenBank/DDBJ databases">
        <title>Genome sequencing of Clostridium botulinum clinical isolates.</title>
        <authorList>
            <person name="Brunt J."/>
            <person name="Van Vliet A.H.M."/>
            <person name="Stringer S.C."/>
            <person name="Grant K.A."/>
            <person name="Carter A.C."/>
            <person name="Peck M.W."/>
        </authorList>
    </citation>
    <scope>NUCLEOTIDE SEQUENCE [LARGE SCALE GENOMIC DNA]</scope>
    <source>
        <strain evidence="3 6">H142660711</strain>
    </source>
</reference>
<dbReference type="RefSeq" id="WP_003356136.1">
    <property type="nucleotide sequence ID" value="NZ_AP014696.1"/>
</dbReference>
<dbReference type="Gene3D" id="3.30.1180.10">
    <property type="match status" value="1"/>
</dbReference>
<dbReference type="OrthoDB" id="9781230at2"/>
<dbReference type="AlphaFoldDB" id="A0A0A2HDG5"/>
<dbReference type="Proteomes" id="UP000473887">
    <property type="component" value="Unassembled WGS sequence"/>
</dbReference>
<gene>
    <name evidence="3" type="ORF">EXM69_02985</name>
    <name evidence="4" type="ORF">FC794_11065</name>
    <name evidence="5" type="ORF">JQS73_03590</name>
</gene>
<dbReference type="Proteomes" id="UP000663464">
    <property type="component" value="Chromosome"/>
</dbReference>
<dbReference type="InterPro" id="IPR043168">
    <property type="entry name" value="DegV_C"/>
</dbReference>
<dbReference type="GeneID" id="5184845"/>
<reference evidence="4 7" key="3">
    <citation type="submission" date="2019-04" db="EMBL/GenBank/DDBJ databases">
        <title>Genome sequencing of Clostridium botulinum Groups I-IV and Clostridium butyricum.</title>
        <authorList>
            <person name="Brunt J."/>
            <person name="Van Vliet A.H.M."/>
            <person name="Stringer S.C."/>
            <person name="Carter A.T."/>
            <person name="Peck M.W."/>
        </authorList>
    </citation>
    <scope>NUCLEOTIDE SEQUENCE [LARGE SCALE GENOMIC DNA]</scope>
    <source>
        <strain evidence="4 7">IFR 18/037</strain>
    </source>
</reference>
<evidence type="ECO:0000313" key="3">
    <source>
        <dbReference type="EMBL" id="NEZ90934.1"/>
    </source>
</evidence>
<name>A0A0A2HDG5_CLOBO</name>
<evidence type="ECO:0000313" key="5">
    <source>
        <dbReference type="EMBL" id="QRI54212.1"/>
    </source>
</evidence>
<dbReference type="EMBL" id="SWOY01000003">
    <property type="protein sequence ID" value="NFG17327.1"/>
    <property type="molecule type" value="Genomic_DNA"/>
</dbReference>
<sequence>MEKIALITDTTSDLPEDILEKYNIKQLAFRIIYKDRELKDRFDITSKEVYENLEVEVPTSSLPSMEDMDNLFTELEEEGYTHVIAVVLSSGLSGIYNGMKIVSENHPKLTTYICDSKSISLGEGVLLMESARMLEEGKSFNQIVEAIPKIRENVKTFFVVGTLEYLKKGGRIGKVAGTIAELLNIKPIISIDNEDGKYYTYTKVRGRKQSLANLIDIAKEFLEKGKCKIYVMHGNAEEEAKAVFEKLKNLPNVTFAMLGGCISPVSGAHSGPGLVGVACLRDMDYCGN</sequence>
<proteinExistence type="predicted"/>
<protein>
    <submittedName>
        <fullName evidence="4">DegV family protein</fullName>
    </submittedName>
</protein>
<reference evidence="5 8" key="1">
    <citation type="journal article" date="2014" name="J. Infect. Dis.">
        <title>Molecular characterization of a novel botulinum neurotoxin type H gene.</title>
        <authorList>
            <person name="Dover N."/>
            <person name="Barash J.R."/>
            <person name="Hill K.K."/>
            <person name="Xie G."/>
            <person name="Arnon S.S."/>
        </authorList>
    </citation>
    <scope>NUCLEOTIDE SEQUENCE [LARGE SCALE GENOMIC DNA]</scope>
    <source>
        <strain evidence="5 8">IBCA10-7060</strain>
    </source>
</reference>
<evidence type="ECO:0000313" key="6">
    <source>
        <dbReference type="Proteomes" id="UP000473887"/>
    </source>
</evidence>
<dbReference type="Pfam" id="PF02645">
    <property type="entry name" value="DegV"/>
    <property type="match status" value="1"/>
</dbReference>
<dbReference type="EMBL" id="CP069280">
    <property type="protein sequence ID" value="QRI54212.1"/>
    <property type="molecule type" value="Genomic_DNA"/>
</dbReference>
<evidence type="ECO:0000256" key="2">
    <source>
        <dbReference type="ARBA" id="ARBA00023121"/>
    </source>
</evidence>
<dbReference type="Gene3D" id="3.40.50.10170">
    <property type="match status" value="1"/>
</dbReference>
<evidence type="ECO:0000313" key="7">
    <source>
        <dbReference type="Proteomes" id="UP000478995"/>
    </source>
</evidence>
<evidence type="ECO:0000313" key="4">
    <source>
        <dbReference type="EMBL" id="NFG17327.1"/>
    </source>
</evidence>